<dbReference type="GO" id="GO:0020037">
    <property type="term" value="F:heme binding"/>
    <property type="evidence" value="ECO:0007669"/>
    <property type="project" value="InterPro"/>
</dbReference>
<keyword evidence="7" id="KW-0521">NADP</keyword>
<evidence type="ECO:0000256" key="10">
    <source>
        <dbReference type="ARBA" id="ARBA00023004"/>
    </source>
</evidence>
<dbReference type="GO" id="GO:0004497">
    <property type="term" value="F:monooxygenase activity"/>
    <property type="evidence" value="ECO:0007669"/>
    <property type="project" value="UniProtKB-KW"/>
</dbReference>
<keyword evidence="8" id="KW-1133">Transmembrane helix</keyword>
<dbReference type="PROSITE" id="PS00086">
    <property type="entry name" value="CYTOCHROME_P450"/>
    <property type="match status" value="2"/>
</dbReference>
<keyword evidence="6" id="KW-0479">Metal-binding</keyword>
<dbReference type="PRINTS" id="PR00463">
    <property type="entry name" value="EP450I"/>
</dbReference>
<dbReference type="PRINTS" id="PR00385">
    <property type="entry name" value="P450"/>
</dbReference>
<keyword evidence="4" id="KW-0349">Heme</keyword>
<evidence type="ECO:0000256" key="7">
    <source>
        <dbReference type="ARBA" id="ARBA00022857"/>
    </source>
</evidence>
<dbReference type="Pfam" id="PF00067">
    <property type="entry name" value="p450"/>
    <property type="match status" value="2"/>
</dbReference>
<protein>
    <recommendedName>
        <fullName evidence="14">Cytochrome P450</fullName>
    </recommendedName>
</protein>
<evidence type="ECO:0000256" key="1">
    <source>
        <dbReference type="ARBA" id="ARBA00001971"/>
    </source>
</evidence>
<organism evidence="12">
    <name type="scientific">Oryza nivara</name>
    <name type="common">Indian wild rice</name>
    <name type="synonym">Oryza sativa f. spontanea</name>
    <dbReference type="NCBI Taxonomy" id="4536"/>
    <lineage>
        <taxon>Eukaryota</taxon>
        <taxon>Viridiplantae</taxon>
        <taxon>Streptophyta</taxon>
        <taxon>Embryophyta</taxon>
        <taxon>Tracheophyta</taxon>
        <taxon>Spermatophyta</taxon>
        <taxon>Magnoliopsida</taxon>
        <taxon>Liliopsida</taxon>
        <taxon>Poales</taxon>
        <taxon>Poaceae</taxon>
        <taxon>BOP clade</taxon>
        <taxon>Oryzoideae</taxon>
        <taxon>Oryzeae</taxon>
        <taxon>Oryzinae</taxon>
        <taxon>Oryza</taxon>
    </lineage>
</organism>
<dbReference type="GO" id="GO:0005506">
    <property type="term" value="F:iron ion binding"/>
    <property type="evidence" value="ECO:0007669"/>
    <property type="project" value="InterPro"/>
</dbReference>
<dbReference type="EnsemblPlants" id="ONIVA01G00020.1">
    <property type="protein sequence ID" value="ONIVA01G00020.1"/>
    <property type="gene ID" value="ONIVA01G00020"/>
</dbReference>
<reference evidence="12" key="1">
    <citation type="submission" date="2015-04" db="UniProtKB">
        <authorList>
            <consortium name="EnsemblPlants"/>
        </authorList>
    </citation>
    <scope>IDENTIFICATION</scope>
    <source>
        <strain evidence="12">SL10</strain>
    </source>
</reference>
<dbReference type="InterPro" id="IPR002401">
    <property type="entry name" value="Cyt_P450_E_grp-I"/>
</dbReference>
<comment type="subcellular location">
    <subcellularLocation>
        <location evidence="2">Membrane</location>
        <topology evidence="2">Single-pass membrane protein</topology>
    </subcellularLocation>
</comment>
<keyword evidence="5" id="KW-0812">Transmembrane</keyword>
<keyword evidence="8" id="KW-0472">Membrane</keyword>
<proteinExistence type="inferred from homology"/>
<evidence type="ECO:0000256" key="3">
    <source>
        <dbReference type="ARBA" id="ARBA00010617"/>
    </source>
</evidence>
<keyword evidence="9" id="KW-0560">Oxidoreductase</keyword>
<evidence type="ECO:0000256" key="11">
    <source>
        <dbReference type="ARBA" id="ARBA00023033"/>
    </source>
</evidence>
<evidence type="ECO:0000313" key="12">
    <source>
        <dbReference type="EnsemblPlants" id="ONIVA01G00020.1"/>
    </source>
</evidence>
<dbReference type="InterPro" id="IPR017972">
    <property type="entry name" value="Cyt_P450_CS"/>
</dbReference>
<evidence type="ECO:0000256" key="5">
    <source>
        <dbReference type="ARBA" id="ARBA00022692"/>
    </source>
</evidence>
<dbReference type="GO" id="GO:0016020">
    <property type="term" value="C:membrane"/>
    <property type="evidence" value="ECO:0007669"/>
    <property type="project" value="UniProtKB-SubCell"/>
</dbReference>
<evidence type="ECO:0000256" key="8">
    <source>
        <dbReference type="ARBA" id="ARBA00022989"/>
    </source>
</evidence>
<dbReference type="InterPro" id="IPR036396">
    <property type="entry name" value="Cyt_P450_sf"/>
</dbReference>
<dbReference type="PANTHER" id="PTHR47955">
    <property type="entry name" value="CYTOCHROME P450 FAMILY 71 PROTEIN"/>
    <property type="match status" value="1"/>
</dbReference>
<reference evidence="12" key="2">
    <citation type="submission" date="2018-04" db="EMBL/GenBank/DDBJ databases">
        <title>OnivRS2 (Oryza nivara Reference Sequence Version 2).</title>
        <authorList>
            <person name="Zhang J."/>
            <person name="Kudrna D."/>
            <person name="Lee S."/>
            <person name="Talag J."/>
            <person name="Rajasekar S."/>
            <person name="Welchert J."/>
            <person name="Hsing Y.-I."/>
            <person name="Wing R.A."/>
        </authorList>
    </citation>
    <scope>NUCLEOTIDE SEQUENCE [LARGE SCALE GENOMIC DNA]</scope>
</reference>
<dbReference type="SUPFAM" id="SSF48264">
    <property type="entry name" value="Cytochrome P450"/>
    <property type="match status" value="2"/>
</dbReference>
<dbReference type="FunFam" id="1.10.630.10:FF:000008">
    <property type="entry name" value="Cytochrome P450 71D8"/>
    <property type="match status" value="2"/>
</dbReference>
<evidence type="ECO:0000256" key="9">
    <source>
        <dbReference type="ARBA" id="ARBA00023002"/>
    </source>
</evidence>
<evidence type="ECO:0000256" key="4">
    <source>
        <dbReference type="ARBA" id="ARBA00022617"/>
    </source>
</evidence>
<comment type="similarity">
    <text evidence="3">Belongs to the cytochrome P450 family.</text>
</comment>
<dbReference type="Proteomes" id="UP000006591">
    <property type="component" value="Chromosome 1"/>
</dbReference>
<dbReference type="GO" id="GO:0016705">
    <property type="term" value="F:oxidoreductase activity, acting on paired donors, with incorporation or reduction of molecular oxygen"/>
    <property type="evidence" value="ECO:0007669"/>
    <property type="project" value="InterPro"/>
</dbReference>
<evidence type="ECO:0008006" key="14">
    <source>
        <dbReference type="Google" id="ProtNLM"/>
    </source>
</evidence>
<evidence type="ECO:0000256" key="2">
    <source>
        <dbReference type="ARBA" id="ARBA00004167"/>
    </source>
</evidence>
<evidence type="ECO:0000313" key="13">
    <source>
        <dbReference type="Proteomes" id="UP000006591"/>
    </source>
</evidence>
<dbReference type="STRING" id="4536.A0A0E0FEV9"/>
<evidence type="ECO:0000256" key="6">
    <source>
        <dbReference type="ARBA" id="ARBA00022723"/>
    </source>
</evidence>
<dbReference type="Gramene" id="ONIVA01G00020.1">
    <property type="protein sequence ID" value="ONIVA01G00020.1"/>
    <property type="gene ID" value="ONIVA01G00020"/>
</dbReference>
<comment type="cofactor">
    <cofactor evidence="1">
        <name>heme</name>
        <dbReference type="ChEBI" id="CHEBI:30413"/>
    </cofactor>
</comment>
<dbReference type="PANTHER" id="PTHR47955:SF21">
    <property type="entry name" value="OS06G0642300 PROTEIN"/>
    <property type="match status" value="1"/>
</dbReference>
<dbReference type="eggNOG" id="KOG0156">
    <property type="taxonomic scope" value="Eukaryota"/>
</dbReference>
<dbReference type="HOGENOM" id="CLU_001570_0_6_1"/>
<keyword evidence="13" id="KW-1185">Reference proteome</keyword>
<accession>A0A0E0FEV9</accession>
<sequence length="1026" mass="111597">MADLHTYLYLGLALVSLLAVQLARRRRSSAAHGSGALRLPPGPWQLPIIGSLHHLVGKLPHQAMRDLARRHGPVMMLRLGEVPTLVVSSPEAAREVTKTHDTSFASRPLSATTRVFSNGGRDIVFAPYGDYWRQLRKITVTELLSARRVASFRAIREEEVAAMLRAVAASAAAGRAVEMRPLLSALVSDSTVRAVMGDRFPHRDVFLRELDRSIELVAGFNPADLWPSSLLAGCLTGTMRQAKKCWDTMSSVLESTIQEHLQKNGSSGGGAGATDEDLIDVLLRIQKEGGLQFPETSATTLGWAIAELIRNPMAMKKATAEVRQAFAAAGVVSEAALSELRYLHLVIKETLRLHPPGPLLLPRECREQCKVLGYDVPRGTQVLVNVWAIGRDPRYWPGGSPEEFRPERFGDGEPAAALDFKGTDYELLPFGAGRRMCPGLAFGLANVELPLASLLFHFDWEVPGMADPTKLDMTEAFGIGVRRKADLIIRPILRVPVPGPSAPASCLRDTAMADGYFYLGLALVSLLVVLFARRRRSAAAAHGDAGLRLPPGPWQLPVIGSLHHLAGKLPHRAMRDLARRHGPVMMLRLGEVPTLVVSSRDAAREVMRTHDAAFASRPLSASVRAATKGGRDIAFAPYGDYWRQLRKIAVTELLSARRVLSFRPIREEEVAATLRAVAAAAADGRTVELRAALCALVADSTVRAVVGERCAGLDVFLRQLDRAIELAAGLNVADLWPSSRLAGRLSGAVRQAERCRDTMFGVLDGIIQAHLEKTGGAGEDILDVLLRIHKEGGLEFPLDMDAVKCVVVDVISGGCETSATTLGWAFAELIRNPAAMKKATAEVRRDFEAAGAVSESALAVGELPYLRLVVRETLRLHPPLPLLLPRECREPCRVLGYDVPRGAQVLVNAWAIGRDERYWPGGSPEEFRPERFGDGEAAAAVDFKGADFELLPFGGGRRMCPGMAFGLANVELPLASLLFHFDWEASGVADPTEFDMTEAFGITARRKANLLLRPILRVPVPGVYTY</sequence>
<name>A0A0E0FEV9_ORYNI</name>
<dbReference type="AlphaFoldDB" id="A0A0E0FEV9"/>
<dbReference type="InterPro" id="IPR001128">
    <property type="entry name" value="Cyt_P450"/>
</dbReference>
<dbReference type="CDD" id="cd11072">
    <property type="entry name" value="CYP71-like"/>
    <property type="match status" value="2"/>
</dbReference>
<dbReference type="Gene3D" id="1.10.630.10">
    <property type="entry name" value="Cytochrome P450"/>
    <property type="match status" value="2"/>
</dbReference>
<keyword evidence="11" id="KW-0503">Monooxygenase</keyword>
<dbReference type="OMA" id="HDIIFSQ"/>
<dbReference type="GO" id="GO:0016102">
    <property type="term" value="P:diterpenoid biosynthetic process"/>
    <property type="evidence" value="ECO:0007669"/>
    <property type="project" value="UniProtKB-ARBA"/>
</dbReference>
<keyword evidence="10" id="KW-0408">Iron</keyword>